<name>A0AB36EAS8_HAEPA</name>
<dbReference type="EMBL" id="MAQD01000005">
    <property type="protein sequence ID" value="OBY52323.1"/>
    <property type="molecule type" value="Genomic_DNA"/>
</dbReference>
<accession>A0AB36EAS8</accession>
<comment type="caution">
    <text evidence="1">The sequence shown here is derived from an EMBL/GenBank/DDBJ whole genome shotgun (WGS) entry which is preliminary data.</text>
</comment>
<dbReference type="AlphaFoldDB" id="A0AB36EAS8"/>
<gene>
    <name evidence="1" type="ORF">BBB48_04125</name>
</gene>
<evidence type="ECO:0000313" key="1">
    <source>
        <dbReference type="EMBL" id="OBY52323.1"/>
    </source>
</evidence>
<protein>
    <submittedName>
        <fullName evidence="1">FMN-dependent NADH-azoreductase</fullName>
    </submittedName>
</protein>
<organism evidence="1 2">
    <name type="scientific">Haemophilus parainfluenzae</name>
    <dbReference type="NCBI Taxonomy" id="729"/>
    <lineage>
        <taxon>Bacteria</taxon>
        <taxon>Pseudomonadati</taxon>
        <taxon>Pseudomonadota</taxon>
        <taxon>Gammaproteobacteria</taxon>
        <taxon>Pasteurellales</taxon>
        <taxon>Pasteurellaceae</taxon>
        <taxon>Haemophilus</taxon>
    </lineage>
</organism>
<dbReference type="RefSeq" id="WP_065285684.1">
    <property type="nucleotide sequence ID" value="NZ_MAQD01000005.1"/>
</dbReference>
<dbReference type="Proteomes" id="UP000092740">
    <property type="component" value="Unassembled WGS sequence"/>
</dbReference>
<reference evidence="1 2" key="1">
    <citation type="submission" date="2016-06" db="EMBL/GenBank/DDBJ databases">
        <title>Simultaneous identification of Haemophilus influenzae and Haemophilus haemolyticus using TaqMan real-time PCR.</title>
        <authorList>
            <person name="Price E.P."/>
            <person name="Sarovich D.S."/>
            <person name="Harris T."/>
            <person name="Spargo J.C."/>
            <person name="Nosworthy E."/>
            <person name="Beissbarth J."/>
            <person name="Smith-Vaughan H.C."/>
        </authorList>
    </citation>
    <scope>NUCLEOTIDE SEQUENCE [LARGE SCALE GENOMIC DNA]</scope>
    <source>
        <strain evidence="1 2">ATCC 9796</strain>
    </source>
</reference>
<proteinExistence type="predicted"/>
<evidence type="ECO:0000313" key="2">
    <source>
        <dbReference type="Proteomes" id="UP000092740"/>
    </source>
</evidence>
<sequence>MIEREKKSHVTVQLAQIIEQLEMAKDMWMDDDDKACLKLLQAASREMKCVAWKIVPILEQ</sequence>